<dbReference type="EC" id="2.3.1.-" evidence="2"/>
<dbReference type="Gene3D" id="3.40.630.30">
    <property type="match status" value="1"/>
</dbReference>
<dbReference type="CDD" id="cd04301">
    <property type="entry name" value="NAT_SF"/>
    <property type="match status" value="1"/>
</dbReference>
<dbReference type="InterPro" id="IPR052564">
    <property type="entry name" value="N-acetyltrans/Recomb-assoc"/>
</dbReference>
<dbReference type="PANTHER" id="PTHR43451:SF1">
    <property type="entry name" value="ACETYLTRANSFERASE"/>
    <property type="match status" value="1"/>
</dbReference>
<dbReference type="InterPro" id="IPR000182">
    <property type="entry name" value="GNAT_dom"/>
</dbReference>
<dbReference type="RefSeq" id="WP_279649959.1">
    <property type="nucleotide sequence ID" value="NZ_CP122539.1"/>
</dbReference>
<evidence type="ECO:0000313" key="2">
    <source>
        <dbReference type="EMBL" id="WGH74078.1"/>
    </source>
</evidence>
<dbReference type="SUPFAM" id="SSF55729">
    <property type="entry name" value="Acyl-CoA N-acyltransferases (Nat)"/>
    <property type="match status" value="1"/>
</dbReference>
<protein>
    <submittedName>
        <fullName evidence="2">GNAT family N-acetyltransferase</fullName>
        <ecNumber evidence="2">2.3.1.-</ecNumber>
    </submittedName>
</protein>
<reference evidence="2 3" key="1">
    <citation type="submission" date="2023-04" db="EMBL/GenBank/DDBJ databases">
        <title>Tenacibaculum tangerinum sp. nov., isolated from sea tidal flat of South Korea.</title>
        <authorList>
            <person name="Lee S.H."/>
            <person name="Kim J.-J."/>
        </authorList>
    </citation>
    <scope>NUCLEOTIDE SEQUENCE [LARGE SCALE GENOMIC DNA]</scope>
    <source>
        <strain evidence="2 3">GRR-S3-23</strain>
    </source>
</reference>
<keyword evidence="2" id="KW-0808">Transferase</keyword>
<organism evidence="2 3">
    <name type="scientific">Tenacibaculum tangerinum</name>
    <dbReference type="NCBI Taxonomy" id="3038772"/>
    <lineage>
        <taxon>Bacteria</taxon>
        <taxon>Pseudomonadati</taxon>
        <taxon>Bacteroidota</taxon>
        <taxon>Flavobacteriia</taxon>
        <taxon>Flavobacteriales</taxon>
        <taxon>Flavobacteriaceae</taxon>
        <taxon>Tenacibaculum</taxon>
    </lineage>
</organism>
<name>A0ABY8KXV4_9FLAO</name>
<dbReference type="InterPro" id="IPR016181">
    <property type="entry name" value="Acyl_CoA_acyltransferase"/>
</dbReference>
<gene>
    <name evidence="2" type="ORF">P8625_08075</name>
</gene>
<evidence type="ECO:0000313" key="3">
    <source>
        <dbReference type="Proteomes" id="UP001232001"/>
    </source>
</evidence>
<accession>A0ABY8KXV4</accession>
<dbReference type="EMBL" id="CP122539">
    <property type="protein sequence ID" value="WGH74078.1"/>
    <property type="molecule type" value="Genomic_DNA"/>
</dbReference>
<dbReference type="Proteomes" id="UP001232001">
    <property type="component" value="Chromosome"/>
</dbReference>
<dbReference type="PROSITE" id="PS51186">
    <property type="entry name" value="GNAT"/>
    <property type="match status" value="1"/>
</dbReference>
<dbReference type="GO" id="GO:0016746">
    <property type="term" value="F:acyltransferase activity"/>
    <property type="evidence" value="ECO:0007669"/>
    <property type="project" value="UniProtKB-KW"/>
</dbReference>
<keyword evidence="2" id="KW-0012">Acyltransferase</keyword>
<evidence type="ECO:0000259" key="1">
    <source>
        <dbReference type="PROSITE" id="PS51186"/>
    </source>
</evidence>
<feature type="domain" description="N-acetyltransferase" evidence="1">
    <location>
        <begin position="1"/>
        <end position="149"/>
    </location>
</feature>
<keyword evidence="3" id="KW-1185">Reference proteome</keyword>
<dbReference type="Pfam" id="PF13673">
    <property type="entry name" value="Acetyltransf_10"/>
    <property type="match status" value="1"/>
</dbReference>
<dbReference type="PANTHER" id="PTHR43451">
    <property type="entry name" value="ACETYLTRANSFERASE (GNAT) FAMILY PROTEIN"/>
    <property type="match status" value="1"/>
</dbReference>
<sequence>MIAKAQLQDAEKLTEIALKAKAYWGYTKEQMEVWRDDLTVTTKMFDECNIYKFQIQNTIVGFYVLYRANIRTSFLDFLFVSPDFIKQGIGSKLLNHAKDYCLSGSCAVLNVLADPNAESFYLKHGFKVIAKRKSGIEGRFLPEMELYFPENM</sequence>
<proteinExistence type="predicted"/>